<evidence type="ECO:0000259" key="3">
    <source>
        <dbReference type="PROSITE" id="PS50089"/>
    </source>
</evidence>
<dbReference type="Gene3D" id="3.30.40.10">
    <property type="entry name" value="Zinc/RING finger domain, C3HC4 (zinc finger)"/>
    <property type="match status" value="1"/>
</dbReference>
<keyword evidence="1" id="KW-0863">Zinc-finger</keyword>
<dbReference type="InterPro" id="IPR051728">
    <property type="entry name" value="RING-FYVE_E3_ubiquitin-ligase"/>
</dbReference>
<evidence type="ECO:0000313" key="5">
    <source>
        <dbReference type="Proteomes" id="UP000114278"/>
    </source>
</evidence>
<dbReference type="GO" id="GO:0008270">
    <property type="term" value="F:zinc ion binding"/>
    <property type="evidence" value="ECO:0007669"/>
    <property type="project" value="UniProtKB-KW"/>
</dbReference>
<dbReference type="RefSeq" id="YP_009046680.1">
    <property type="nucleotide sequence ID" value="NC_024451.1"/>
</dbReference>
<dbReference type="Pfam" id="PF13920">
    <property type="entry name" value="zf-C3HC4_3"/>
    <property type="match status" value="1"/>
</dbReference>
<dbReference type="SUPFAM" id="SSF57850">
    <property type="entry name" value="RING/U-box"/>
    <property type="match status" value="1"/>
</dbReference>
<accession>A0A068QKS0</accession>
<dbReference type="PROSITE" id="PS50089">
    <property type="entry name" value="ZF_RING_2"/>
    <property type="match status" value="1"/>
</dbReference>
<evidence type="ECO:0000313" key="4">
    <source>
        <dbReference type="EMBL" id="CCV02438.1"/>
    </source>
</evidence>
<feature type="region of interest" description="Disordered" evidence="2">
    <location>
        <begin position="15"/>
        <end position="40"/>
    </location>
</feature>
<keyword evidence="1" id="KW-0479">Metal-binding</keyword>
<dbReference type="EMBL" id="HF920637">
    <property type="protein sequence ID" value="CCV02438.1"/>
    <property type="molecule type" value="Genomic_DNA"/>
</dbReference>
<dbReference type="Proteomes" id="UP000114278">
    <property type="component" value="Segment"/>
</dbReference>
<dbReference type="PANTHER" id="PTHR14879:SF5">
    <property type="entry name" value="RING-TYPE DOMAIN-CONTAINING PROTEIN"/>
    <property type="match status" value="1"/>
</dbReference>
<dbReference type="GeneID" id="19738650"/>
<protein>
    <submittedName>
        <fullName evidence="4">IAP repeat-containing protein 7-B</fullName>
    </submittedName>
</protein>
<dbReference type="OrthoDB" id="16264at10239"/>
<reference evidence="4 5" key="1">
    <citation type="journal article" date="2014" name="J. Gen. Virol.">
        <title>Genome sequence of a crustacean iridovirus, IIV31, isolated from the pill bug, Armadillidium vulgare.</title>
        <authorList>
            <person name="Piegu B."/>
            <person name="Guizard S."/>
            <person name="Yeping T."/>
            <person name="Cruaud C."/>
            <person name="Asgari S."/>
            <person name="Bideshi D.K."/>
            <person name="Federici B.A."/>
            <person name="Bigot Y."/>
        </authorList>
    </citation>
    <scope>NUCLEOTIDE SEQUENCE [LARGE SCALE GENOMIC DNA]</scope>
</reference>
<evidence type="ECO:0000256" key="2">
    <source>
        <dbReference type="SAM" id="MobiDB-lite"/>
    </source>
</evidence>
<name>A0A068QKS0_9VIRU</name>
<sequence>MNMDDTNILRIYDGGVDDYDTNYDEDSDYDNREDENSDDYYDSDYYNYFDYDDYLPSDRHWEEDDSDWESDWESNNWNEKASSSESLSCRNLPEPEEVDVCKEISIIESSSISFDDKNAVTEKLKSLASNITCVVCLANKIQILCEPCGHFVMCGRCLQGLQTTHKEDSNCPLCRTKIEKTIIVTLP</sequence>
<keyword evidence="5" id="KW-1185">Reference proteome</keyword>
<dbReference type="SMART" id="SM00184">
    <property type="entry name" value="RING"/>
    <property type="match status" value="1"/>
</dbReference>
<dbReference type="PANTHER" id="PTHR14879">
    <property type="entry name" value="CASPASE REGULATOR, RING FINGER DOMAIN-CONTAINING"/>
    <property type="match status" value="1"/>
</dbReference>
<dbReference type="InterPro" id="IPR013083">
    <property type="entry name" value="Znf_RING/FYVE/PHD"/>
</dbReference>
<dbReference type="InterPro" id="IPR001841">
    <property type="entry name" value="Znf_RING"/>
</dbReference>
<feature type="domain" description="RING-type" evidence="3">
    <location>
        <begin position="133"/>
        <end position="175"/>
    </location>
</feature>
<proteinExistence type="predicted"/>
<keyword evidence="1" id="KW-0862">Zinc</keyword>
<evidence type="ECO:0000256" key="1">
    <source>
        <dbReference type="PROSITE-ProRule" id="PRU00175"/>
    </source>
</evidence>
<dbReference type="KEGG" id="vg:19738650"/>
<organism evidence="4 5">
    <name type="scientific">Armadillidium vulgare iridescent virus</name>
    <dbReference type="NCBI Taxonomy" id="72201"/>
    <lineage>
        <taxon>Viruses</taxon>
        <taxon>Varidnaviria</taxon>
        <taxon>Bamfordvirae</taxon>
        <taxon>Nucleocytoviricota</taxon>
        <taxon>Megaviricetes</taxon>
        <taxon>Pimascovirales</taxon>
        <taxon>Pimascovirales incertae sedis</taxon>
        <taxon>Iridoviridae</taxon>
        <taxon>Betairidovirinae</taxon>
        <taxon>Iridovirus</taxon>
        <taxon>Iridovirus armadillidium1</taxon>
        <taxon>Invertebrate iridescent virus 31</taxon>
    </lineage>
</organism>
<gene>
    <name evidence="4" type="primary">066L</name>
    <name evidence="4" type="ORF">IIV31_066L</name>
</gene>